<dbReference type="InterPro" id="IPR036929">
    <property type="entry name" value="DsbDN_sf"/>
</dbReference>
<evidence type="ECO:0000313" key="5">
    <source>
        <dbReference type="Proteomes" id="UP000032614"/>
    </source>
</evidence>
<dbReference type="Proteomes" id="UP001246473">
    <property type="component" value="Unassembled WGS sequence"/>
</dbReference>
<proteinExistence type="predicted"/>
<dbReference type="InterPro" id="IPR028250">
    <property type="entry name" value="DsbDN"/>
</dbReference>
<dbReference type="KEGG" id="bfn:OI25_7849"/>
<keyword evidence="1" id="KW-0732">Signal</keyword>
<dbReference type="AlphaFoldDB" id="A0AAJ3XI09"/>
<dbReference type="EMBL" id="CP010024">
    <property type="protein sequence ID" value="AJZ56495.1"/>
    <property type="molecule type" value="Genomic_DNA"/>
</dbReference>
<evidence type="ECO:0000313" key="4">
    <source>
        <dbReference type="EMBL" id="MDT8840116.1"/>
    </source>
</evidence>
<accession>A0AAJ3XI09</accession>
<dbReference type="Gene3D" id="2.60.40.1250">
    <property type="entry name" value="Thiol:disulfide interchange protein DsbD, N-terminal domain"/>
    <property type="match status" value="1"/>
</dbReference>
<feature type="domain" description="Thiol:disulfide interchange protein DsbD N-terminal" evidence="2">
    <location>
        <begin position="64"/>
        <end position="170"/>
    </location>
</feature>
<reference evidence="3 5" key="1">
    <citation type="journal article" date="2015" name="Genome Announc.">
        <title>Complete genome sequences for 59 burkholderia isolates, both pathogenic and near neighbor.</title>
        <authorList>
            <person name="Johnson S.L."/>
            <person name="Bishop-Lilly K.A."/>
            <person name="Ladner J.T."/>
            <person name="Daligault H.E."/>
            <person name="Davenport K.W."/>
            <person name="Jaissle J."/>
            <person name="Frey K.G."/>
            <person name="Koroleva G.I."/>
            <person name="Bruce D.C."/>
            <person name="Coyne S.R."/>
            <person name="Broomall S.M."/>
            <person name="Li P.E."/>
            <person name="Teshima H."/>
            <person name="Gibbons H.S."/>
            <person name="Palacios G.F."/>
            <person name="Rosenzweig C.N."/>
            <person name="Redden C.L."/>
            <person name="Xu Y."/>
            <person name="Minogue T.D."/>
            <person name="Chain P.S."/>
        </authorList>
    </citation>
    <scope>NUCLEOTIDE SEQUENCE [LARGE SCALE GENOMIC DNA]</scope>
    <source>
        <strain evidence="3 5">ATCC BAA-463</strain>
        <plasmid evidence="3 5">pBIL</plasmid>
    </source>
</reference>
<evidence type="ECO:0000313" key="6">
    <source>
        <dbReference type="Proteomes" id="UP001246473"/>
    </source>
</evidence>
<gene>
    <name evidence="3" type="ORF">OI25_7849</name>
    <name evidence="4" type="ORF">ParKJ_22075</name>
</gene>
<dbReference type="RefSeq" id="WP_081833078.1">
    <property type="nucleotide sequence ID" value="NZ_CADFGE010000013.1"/>
</dbReference>
<feature type="signal peptide" evidence="1">
    <location>
        <begin position="1"/>
        <end position="22"/>
    </location>
</feature>
<dbReference type="GeneID" id="66520912"/>
<dbReference type="Pfam" id="PF11412">
    <property type="entry name" value="DsbD_N"/>
    <property type="match status" value="1"/>
</dbReference>
<protein>
    <submittedName>
        <fullName evidence="3">Disulfide bond corrector DsbC family protein</fullName>
    </submittedName>
    <submittedName>
        <fullName evidence="4">Protein-disulfide reductase DsbD N-terminal domain-containing protein</fullName>
    </submittedName>
</protein>
<evidence type="ECO:0000256" key="1">
    <source>
        <dbReference type="SAM" id="SignalP"/>
    </source>
</evidence>
<name>A0AAJ3XI09_9BURK</name>
<geneLocation type="plasmid" evidence="3 5">
    <name>pBIL</name>
</geneLocation>
<organism evidence="4 6">
    <name type="scientific">Paraburkholderia fungorum</name>
    <dbReference type="NCBI Taxonomy" id="134537"/>
    <lineage>
        <taxon>Bacteria</taxon>
        <taxon>Pseudomonadati</taxon>
        <taxon>Pseudomonadota</taxon>
        <taxon>Betaproteobacteria</taxon>
        <taxon>Burkholderiales</taxon>
        <taxon>Burkholderiaceae</taxon>
        <taxon>Paraburkholderia</taxon>
    </lineage>
</organism>
<evidence type="ECO:0000259" key="2">
    <source>
        <dbReference type="Pfam" id="PF11412"/>
    </source>
</evidence>
<keyword evidence="3" id="KW-0614">Plasmid</keyword>
<feature type="chain" id="PRO_5042594557" evidence="1">
    <location>
        <begin position="23"/>
        <end position="179"/>
    </location>
</feature>
<reference evidence="4" key="2">
    <citation type="submission" date="2022-08" db="EMBL/GenBank/DDBJ databases">
        <authorList>
            <person name="Kim S.-J."/>
        </authorList>
    </citation>
    <scope>NUCLEOTIDE SEQUENCE</scope>
    <source>
        <strain evidence="4">KJ</strain>
    </source>
</reference>
<dbReference type="Proteomes" id="UP000032614">
    <property type="component" value="Plasmid pBIL"/>
</dbReference>
<sequence length="179" mass="18729">MKSRTIKISFALALLAAATILAWSRYPQFRNAVTPGDAVTQNSPSLTLSGASGGGIGDSSQQVTASFENVGAAAAVTLHIRPNWHVNANPASLDYLIPTTISVEQGGDIHPVAAQYPAGMNSGIRVDDKELNVYEDGTRIPVSDLPNGPNVHLIVRVQACSSDGVCLPPANIPAPMSMR</sequence>
<evidence type="ECO:0000313" key="3">
    <source>
        <dbReference type="EMBL" id="AJZ56495.1"/>
    </source>
</evidence>
<dbReference type="EMBL" id="JANSLM010000008">
    <property type="protein sequence ID" value="MDT8840116.1"/>
    <property type="molecule type" value="Genomic_DNA"/>
</dbReference>
<dbReference type="SUPFAM" id="SSF74863">
    <property type="entry name" value="Thiol:disulfide interchange protein DsbD, N-terminal domain (DsbD-alpha)"/>
    <property type="match status" value="1"/>
</dbReference>